<keyword evidence="3" id="KW-1185">Reference proteome</keyword>
<evidence type="ECO:0000256" key="1">
    <source>
        <dbReference type="SAM" id="MobiDB-lite"/>
    </source>
</evidence>
<accession>A0A9P8Q4E1</accession>
<feature type="compositionally biased region" description="Polar residues" evidence="1">
    <location>
        <begin position="57"/>
        <end position="68"/>
    </location>
</feature>
<proteinExistence type="predicted"/>
<dbReference type="AlphaFoldDB" id="A0A9P8Q4E1"/>
<organism evidence="2 3">
    <name type="scientific">Wickerhamomyces pijperi</name>
    <name type="common">Yeast</name>
    <name type="synonym">Pichia pijperi</name>
    <dbReference type="NCBI Taxonomy" id="599730"/>
    <lineage>
        <taxon>Eukaryota</taxon>
        <taxon>Fungi</taxon>
        <taxon>Dikarya</taxon>
        <taxon>Ascomycota</taxon>
        <taxon>Saccharomycotina</taxon>
        <taxon>Saccharomycetes</taxon>
        <taxon>Phaffomycetales</taxon>
        <taxon>Wickerhamomycetaceae</taxon>
        <taxon>Wickerhamomyces</taxon>
    </lineage>
</organism>
<reference evidence="2" key="1">
    <citation type="journal article" date="2021" name="Open Biol.">
        <title>Shared evolutionary footprints suggest mitochondrial oxidative damage underlies multiple complex I losses in fungi.</title>
        <authorList>
            <person name="Schikora-Tamarit M.A."/>
            <person name="Marcet-Houben M."/>
            <person name="Nosek J."/>
            <person name="Gabaldon T."/>
        </authorList>
    </citation>
    <scope>NUCLEOTIDE SEQUENCE</scope>
    <source>
        <strain evidence="2">CBS2887</strain>
    </source>
</reference>
<feature type="region of interest" description="Disordered" evidence="1">
    <location>
        <begin position="34"/>
        <end position="79"/>
    </location>
</feature>
<sequence length="113" mass="12912">MPENQDHISRDKRPIGVLEFLDLDDYYKRLLSSRKPKRAKRSVQQSQDCHQKDEGTQSHVQFTNQDNSEYFKDVQEDPQDYEDDISDICSISCSRTASTNSSSAARLLLALAG</sequence>
<comment type="caution">
    <text evidence="2">The sequence shown here is derived from an EMBL/GenBank/DDBJ whole genome shotgun (WGS) entry which is preliminary data.</text>
</comment>
<dbReference type="Proteomes" id="UP000774326">
    <property type="component" value="Unassembled WGS sequence"/>
</dbReference>
<reference evidence="2" key="2">
    <citation type="submission" date="2021-01" db="EMBL/GenBank/DDBJ databases">
        <authorList>
            <person name="Schikora-Tamarit M.A."/>
        </authorList>
    </citation>
    <scope>NUCLEOTIDE SEQUENCE</scope>
    <source>
        <strain evidence="2">CBS2887</strain>
    </source>
</reference>
<dbReference type="EMBL" id="JAEUBG010002821">
    <property type="protein sequence ID" value="KAH3684047.1"/>
    <property type="molecule type" value="Genomic_DNA"/>
</dbReference>
<gene>
    <name evidence="2" type="ORF">WICPIJ_004985</name>
</gene>
<evidence type="ECO:0000313" key="2">
    <source>
        <dbReference type="EMBL" id="KAH3684047.1"/>
    </source>
</evidence>
<evidence type="ECO:0000313" key="3">
    <source>
        <dbReference type="Proteomes" id="UP000774326"/>
    </source>
</evidence>
<protein>
    <submittedName>
        <fullName evidence="2">Uncharacterized protein</fullName>
    </submittedName>
</protein>
<name>A0A9P8Q4E1_WICPI</name>